<feature type="transmembrane region" description="Helical" evidence="3">
    <location>
        <begin position="208"/>
        <end position="226"/>
    </location>
</feature>
<keyword evidence="5" id="KW-0012">Acyltransferase</keyword>
<feature type="transmembrane region" description="Helical" evidence="3">
    <location>
        <begin position="10"/>
        <end position="28"/>
    </location>
</feature>
<dbReference type="PANTHER" id="PTHR23028">
    <property type="entry name" value="ACETYLTRANSFERASE"/>
    <property type="match status" value="1"/>
</dbReference>
<comment type="subcellular location">
    <subcellularLocation>
        <location evidence="1">Membrane</location>
    </subcellularLocation>
</comment>
<keyword evidence="5" id="KW-0808">Transferase</keyword>
<dbReference type="EC" id="2.3.-.-" evidence="5"/>
<dbReference type="Pfam" id="PF01757">
    <property type="entry name" value="Acyl_transf_3"/>
    <property type="match status" value="1"/>
</dbReference>
<evidence type="ECO:0000256" key="3">
    <source>
        <dbReference type="SAM" id="Phobius"/>
    </source>
</evidence>
<reference evidence="5 6" key="1">
    <citation type="submission" date="2024-09" db="EMBL/GenBank/DDBJ databases">
        <title>Paenibacillus zeirhizospherea sp. nov., isolated from surface of the maize (Zea mays) roots in a horticulture field, Hungary.</title>
        <authorList>
            <person name="Marton D."/>
            <person name="Farkas M."/>
            <person name="Bedics A."/>
            <person name="Toth E."/>
            <person name="Tancsics A."/>
            <person name="Boka K."/>
            <person name="Maroti G."/>
            <person name="Kriszt B."/>
            <person name="Cserhati M."/>
        </authorList>
    </citation>
    <scope>NUCLEOTIDE SEQUENCE [LARGE SCALE GENOMIC DNA]</scope>
    <source>
        <strain evidence="5 6">KCTC 33519</strain>
    </source>
</reference>
<dbReference type="GO" id="GO:0016746">
    <property type="term" value="F:acyltransferase activity"/>
    <property type="evidence" value="ECO:0007669"/>
    <property type="project" value="UniProtKB-KW"/>
</dbReference>
<evidence type="ECO:0000259" key="4">
    <source>
        <dbReference type="Pfam" id="PF01757"/>
    </source>
</evidence>
<name>A0ABV5AR25_9BACL</name>
<proteinExistence type="inferred from homology"/>
<evidence type="ECO:0000313" key="6">
    <source>
        <dbReference type="Proteomes" id="UP001580346"/>
    </source>
</evidence>
<feature type="transmembrane region" description="Helical" evidence="3">
    <location>
        <begin position="271"/>
        <end position="296"/>
    </location>
</feature>
<feature type="transmembrane region" description="Helical" evidence="3">
    <location>
        <begin position="159"/>
        <end position="177"/>
    </location>
</feature>
<feature type="transmembrane region" description="Helical" evidence="3">
    <location>
        <begin position="130"/>
        <end position="150"/>
    </location>
</feature>
<evidence type="ECO:0000256" key="2">
    <source>
        <dbReference type="ARBA" id="ARBA00007400"/>
    </source>
</evidence>
<dbReference type="Proteomes" id="UP001580346">
    <property type="component" value="Unassembled WGS sequence"/>
</dbReference>
<protein>
    <submittedName>
        <fullName evidence="5">Acyltransferase family protein</fullName>
        <ecNumber evidence="5">2.3.-.-</ecNumber>
    </submittedName>
</protein>
<feature type="transmembrane region" description="Helical" evidence="3">
    <location>
        <begin position="183"/>
        <end position="201"/>
    </location>
</feature>
<feature type="transmembrane region" description="Helical" evidence="3">
    <location>
        <begin position="48"/>
        <end position="66"/>
    </location>
</feature>
<dbReference type="EMBL" id="JBHHMI010000005">
    <property type="protein sequence ID" value="MFB5266672.1"/>
    <property type="molecule type" value="Genomic_DNA"/>
</dbReference>
<evidence type="ECO:0000313" key="5">
    <source>
        <dbReference type="EMBL" id="MFB5266672.1"/>
    </source>
</evidence>
<keyword evidence="6" id="KW-1185">Reference proteome</keyword>
<feature type="transmembrane region" description="Helical" evidence="3">
    <location>
        <begin position="238"/>
        <end position="259"/>
    </location>
</feature>
<organism evidence="5 6">
    <name type="scientific">Paenibacillus enshidis</name>
    <dbReference type="NCBI Taxonomy" id="1458439"/>
    <lineage>
        <taxon>Bacteria</taxon>
        <taxon>Bacillati</taxon>
        <taxon>Bacillota</taxon>
        <taxon>Bacilli</taxon>
        <taxon>Bacillales</taxon>
        <taxon>Paenibacillaceae</taxon>
        <taxon>Paenibacillus</taxon>
    </lineage>
</organism>
<accession>A0ABV5AR25</accession>
<feature type="domain" description="Acyltransferase 3" evidence="4">
    <location>
        <begin position="6"/>
        <end position="333"/>
    </location>
</feature>
<feature type="transmembrane region" description="Helical" evidence="3">
    <location>
        <begin position="316"/>
        <end position="336"/>
    </location>
</feature>
<keyword evidence="3" id="KW-1133">Transmembrane helix</keyword>
<keyword evidence="3" id="KW-0812">Transmembrane</keyword>
<gene>
    <name evidence="5" type="ORF">ACE41H_07720</name>
</gene>
<dbReference type="PANTHER" id="PTHR23028:SF53">
    <property type="entry name" value="ACYL_TRANSF_3 DOMAIN-CONTAINING PROTEIN"/>
    <property type="match status" value="1"/>
</dbReference>
<dbReference type="RefSeq" id="WP_375354540.1">
    <property type="nucleotide sequence ID" value="NZ_JBHHMI010000005.1"/>
</dbReference>
<keyword evidence="3" id="KW-0472">Membrane</keyword>
<evidence type="ECO:0000256" key="1">
    <source>
        <dbReference type="ARBA" id="ARBA00004370"/>
    </source>
</evidence>
<dbReference type="InterPro" id="IPR002656">
    <property type="entry name" value="Acyl_transf_3_dom"/>
</dbReference>
<sequence>MKIRIQGLDILRFFAAVSVVLYHYFFIGPLQGYWPQNQLFPITHFGDFGVDVFFVISGFVISVSAEGRSFSHFAKSRFVRIMPALLVCSLITAGTASLLPGVSVKDVFVRWITSLTLFPQLFGQELLTTVYWTLQIEVKFYILVTILIIFKVWERKKNIIIPVWLVISLCNQFFFNYKFLSDYLLTEFSGHFIAGILLYQIRKKESTSFTSLGLILSSILIWKHLSNFESWISGAYNYGFSDLGTLLFAPTIISIVYWVSYHDKISLPSKLVTALGSMSYTLYLLHADLGFFVRAFSDRYLFQKYPALQQVFTDPVIVIIAIIASLALSALVALVIEPRLKTPLQFLLRHGQYDSKSKAFRHSALSKGIPNE</sequence>
<comment type="similarity">
    <text evidence="2">Belongs to the acyltransferase 3 family.</text>
</comment>
<dbReference type="InterPro" id="IPR050879">
    <property type="entry name" value="Acyltransferase_3"/>
</dbReference>
<comment type="caution">
    <text evidence="5">The sequence shown here is derived from an EMBL/GenBank/DDBJ whole genome shotgun (WGS) entry which is preliminary data.</text>
</comment>
<feature type="transmembrane region" description="Helical" evidence="3">
    <location>
        <begin position="78"/>
        <end position="99"/>
    </location>
</feature>